<dbReference type="PANTHER" id="PTHR45255">
    <property type="entry name" value="DNAJ HOMOLOG SUBFAMILY C MEMBER 24"/>
    <property type="match status" value="1"/>
</dbReference>
<dbReference type="PRINTS" id="PR00625">
    <property type="entry name" value="JDOMAIN"/>
</dbReference>
<dbReference type="SMART" id="SM00271">
    <property type="entry name" value="DnaJ"/>
    <property type="match status" value="1"/>
</dbReference>
<evidence type="ECO:0000313" key="8">
    <source>
        <dbReference type="Proteomes" id="UP001259832"/>
    </source>
</evidence>
<evidence type="ECO:0000256" key="2">
    <source>
        <dbReference type="ARBA" id="ARBA00022723"/>
    </source>
</evidence>
<dbReference type="CDD" id="cd06257">
    <property type="entry name" value="DnaJ"/>
    <property type="match status" value="1"/>
</dbReference>
<dbReference type="PROSITE" id="PS50076">
    <property type="entry name" value="DNAJ_2"/>
    <property type="match status" value="1"/>
</dbReference>
<evidence type="ECO:0000256" key="3">
    <source>
        <dbReference type="ARBA" id="ARBA00022833"/>
    </source>
</evidence>
<accession>A0AAD9G1J4</accession>
<keyword evidence="8" id="KW-1185">Reference proteome</keyword>
<dbReference type="InterPro" id="IPR036671">
    <property type="entry name" value="DPH_MB_sf"/>
</dbReference>
<dbReference type="InterPro" id="IPR007872">
    <property type="entry name" value="DPH_MB_dom"/>
</dbReference>
<comment type="similarity">
    <text evidence="1">Belongs to the DPH4 family.</text>
</comment>
<evidence type="ECO:0000256" key="4">
    <source>
        <dbReference type="ARBA" id="ARBA00023004"/>
    </source>
</evidence>
<protein>
    <submittedName>
        <fullName evidence="7">DPH4</fullName>
    </submittedName>
</protein>
<dbReference type="Gene3D" id="1.10.287.110">
    <property type="entry name" value="DnaJ domain"/>
    <property type="match status" value="1"/>
</dbReference>
<dbReference type="SUPFAM" id="SSF144217">
    <property type="entry name" value="CSL zinc finger"/>
    <property type="match status" value="1"/>
</dbReference>
<dbReference type="Proteomes" id="UP001259832">
    <property type="component" value="Unassembled WGS sequence"/>
</dbReference>
<proteinExistence type="inferred from homology"/>
<keyword evidence="2" id="KW-0479">Metal-binding</keyword>
<organism evidence="7 8">
    <name type="scientific">Phytophthora citrophthora</name>
    <dbReference type="NCBI Taxonomy" id="4793"/>
    <lineage>
        <taxon>Eukaryota</taxon>
        <taxon>Sar</taxon>
        <taxon>Stramenopiles</taxon>
        <taxon>Oomycota</taxon>
        <taxon>Peronosporomycetes</taxon>
        <taxon>Peronosporales</taxon>
        <taxon>Peronosporaceae</taxon>
        <taxon>Phytophthora</taxon>
    </lineage>
</organism>
<dbReference type="InterPro" id="IPR036869">
    <property type="entry name" value="J_dom_sf"/>
</dbReference>
<name>A0AAD9G1J4_9STRA</name>
<evidence type="ECO:0000313" key="7">
    <source>
        <dbReference type="EMBL" id="KAK1929772.1"/>
    </source>
</evidence>
<evidence type="ECO:0000259" key="6">
    <source>
        <dbReference type="PROSITE" id="PS51074"/>
    </source>
</evidence>
<evidence type="ECO:0000259" key="5">
    <source>
        <dbReference type="PROSITE" id="PS50076"/>
    </source>
</evidence>
<dbReference type="SUPFAM" id="SSF46565">
    <property type="entry name" value="Chaperone J-domain"/>
    <property type="match status" value="1"/>
</dbReference>
<dbReference type="Gene3D" id="3.10.660.10">
    <property type="entry name" value="DPH Zinc finger"/>
    <property type="match status" value="1"/>
</dbReference>
<keyword evidence="3" id="KW-0862">Zinc</keyword>
<dbReference type="PANTHER" id="PTHR45255:SF1">
    <property type="entry name" value="DNAJ HOMOLOG SUBFAMILY C MEMBER 24"/>
    <property type="match status" value="1"/>
</dbReference>
<evidence type="ECO:0000256" key="1">
    <source>
        <dbReference type="ARBA" id="ARBA00006169"/>
    </source>
</evidence>
<dbReference type="Pfam" id="PF05207">
    <property type="entry name" value="Zn_ribbon_CSL"/>
    <property type="match status" value="1"/>
</dbReference>
<dbReference type="EMBL" id="JASMQC010000045">
    <property type="protein sequence ID" value="KAK1929772.1"/>
    <property type="molecule type" value="Genomic_DNA"/>
</dbReference>
<dbReference type="InterPro" id="IPR001623">
    <property type="entry name" value="DnaJ_domain"/>
</dbReference>
<dbReference type="PROSITE" id="PS51074">
    <property type="entry name" value="DPH_MB"/>
    <property type="match status" value="1"/>
</dbReference>
<keyword evidence="4" id="KW-0408">Iron</keyword>
<dbReference type="GO" id="GO:0008198">
    <property type="term" value="F:ferrous iron binding"/>
    <property type="evidence" value="ECO:0007669"/>
    <property type="project" value="TreeGrafter"/>
</dbReference>
<dbReference type="GO" id="GO:0001671">
    <property type="term" value="F:ATPase activator activity"/>
    <property type="evidence" value="ECO:0007669"/>
    <property type="project" value="TreeGrafter"/>
</dbReference>
<comment type="caution">
    <text evidence="7">The sequence shown here is derived from an EMBL/GenBank/DDBJ whole genome shotgun (WGS) entry which is preliminary data.</text>
</comment>
<feature type="domain" description="DPH-type MB" evidence="6">
    <location>
        <begin position="97"/>
        <end position="161"/>
    </location>
</feature>
<gene>
    <name evidence="7" type="ORF">P3T76_014807</name>
</gene>
<dbReference type="AlphaFoldDB" id="A0AAD9G1J4"/>
<reference evidence="7" key="1">
    <citation type="submission" date="2023-08" db="EMBL/GenBank/DDBJ databases">
        <title>Reference Genome Resource for the Citrus Pathogen Phytophthora citrophthora.</title>
        <authorList>
            <person name="Moller H."/>
            <person name="Coetzee B."/>
            <person name="Rose L.J."/>
            <person name="Van Niekerk J.M."/>
        </authorList>
    </citation>
    <scope>NUCLEOTIDE SEQUENCE</scope>
    <source>
        <strain evidence="7">STE-U-9442</strain>
    </source>
</reference>
<dbReference type="Pfam" id="PF00226">
    <property type="entry name" value="DnaJ"/>
    <property type="match status" value="1"/>
</dbReference>
<sequence>MPALPSFYEVLNLDVNCSAADVRRAYHQAARRYHPDKRSNDVGFDSSDGSVLEDEKQFLRVQEAYETLRSDELRHKYDAKLLQDDLVRKREEEVVVVSDEVTLTDMQRQLLPGEGDDEDEVLYTHQCRCGDLYEITEDELQEGVDVVPCTGCSLHIRVLQGNPR</sequence>
<feature type="domain" description="J" evidence="5">
    <location>
        <begin position="6"/>
        <end position="81"/>
    </location>
</feature>